<keyword evidence="3" id="KW-1185">Reference proteome</keyword>
<dbReference type="Pfam" id="PF18029">
    <property type="entry name" value="Glyoxalase_6"/>
    <property type="match status" value="1"/>
</dbReference>
<proteinExistence type="predicted"/>
<dbReference type="RefSeq" id="WP_179479088.1">
    <property type="nucleotide sequence ID" value="NZ_JACCFW010000001.1"/>
</dbReference>
<dbReference type="PANTHER" id="PTHR39175">
    <property type="entry name" value="FAMILY PROTEIN, PUTATIVE (AFU_ORTHOLOGUE AFUA_3G15060)-RELATED"/>
    <property type="match status" value="1"/>
</dbReference>
<comment type="caution">
    <text evidence="2">The sequence shown here is derived from an EMBL/GenBank/DDBJ whole genome shotgun (WGS) entry which is preliminary data.</text>
</comment>
<evidence type="ECO:0000259" key="1">
    <source>
        <dbReference type="PROSITE" id="PS51819"/>
    </source>
</evidence>
<dbReference type="PROSITE" id="PS51819">
    <property type="entry name" value="VOC"/>
    <property type="match status" value="1"/>
</dbReference>
<dbReference type="Gene3D" id="3.10.180.10">
    <property type="entry name" value="2,3-Dihydroxybiphenyl 1,2-Dioxygenase, domain 1"/>
    <property type="match status" value="1"/>
</dbReference>
<dbReference type="Proteomes" id="UP000571817">
    <property type="component" value="Unassembled WGS sequence"/>
</dbReference>
<dbReference type="InterPro" id="IPR041581">
    <property type="entry name" value="Glyoxalase_6"/>
</dbReference>
<dbReference type="GO" id="GO:0051213">
    <property type="term" value="F:dioxygenase activity"/>
    <property type="evidence" value="ECO:0007669"/>
    <property type="project" value="UniProtKB-KW"/>
</dbReference>
<accession>A0A853D9Q2</accession>
<organism evidence="2 3">
    <name type="scientific">Allobranchiibius huperziae</name>
    <dbReference type="NCBI Taxonomy" id="1874116"/>
    <lineage>
        <taxon>Bacteria</taxon>
        <taxon>Bacillati</taxon>
        <taxon>Actinomycetota</taxon>
        <taxon>Actinomycetes</taxon>
        <taxon>Micrococcales</taxon>
        <taxon>Dermacoccaceae</taxon>
        <taxon>Allobranchiibius</taxon>
    </lineage>
</organism>
<keyword evidence="2" id="KW-0560">Oxidoreductase</keyword>
<dbReference type="InterPro" id="IPR029068">
    <property type="entry name" value="Glyas_Bleomycin-R_OHBP_Dase"/>
</dbReference>
<sequence>MTALGLHHVQLTCPSGSEEALRGFYSGVLGLAEIEKPERLRTRGGCWFQVGPQELHLGVQEMFTPAKKAHPCVLVDDLDAVAAAVRAAGGEVRPSDDIPGVRRFHTDDPVGNRVEIQQA</sequence>
<dbReference type="InterPro" id="IPR037523">
    <property type="entry name" value="VOC_core"/>
</dbReference>
<gene>
    <name evidence="2" type="ORF">HNR15_000651</name>
</gene>
<evidence type="ECO:0000313" key="2">
    <source>
        <dbReference type="EMBL" id="NYJ73688.1"/>
    </source>
</evidence>
<evidence type="ECO:0000313" key="3">
    <source>
        <dbReference type="Proteomes" id="UP000571817"/>
    </source>
</evidence>
<dbReference type="GO" id="GO:0016829">
    <property type="term" value="F:lyase activity"/>
    <property type="evidence" value="ECO:0007669"/>
    <property type="project" value="UniProtKB-KW"/>
</dbReference>
<keyword evidence="2" id="KW-0223">Dioxygenase</keyword>
<dbReference type="SUPFAM" id="SSF54593">
    <property type="entry name" value="Glyoxalase/Bleomycin resistance protein/Dihydroxybiphenyl dioxygenase"/>
    <property type="match status" value="1"/>
</dbReference>
<dbReference type="AlphaFoldDB" id="A0A853D9Q2"/>
<feature type="domain" description="VOC" evidence="1">
    <location>
        <begin position="5"/>
        <end position="119"/>
    </location>
</feature>
<dbReference type="EMBL" id="JACCFW010000001">
    <property type="protein sequence ID" value="NYJ73688.1"/>
    <property type="molecule type" value="Genomic_DNA"/>
</dbReference>
<name>A0A853D9Q2_9MICO</name>
<dbReference type="PANTHER" id="PTHR39175:SF1">
    <property type="entry name" value="FAMILY PROTEIN, PUTATIVE (AFU_ORTHOLOGUE AFUA_3G15060)-RELATED"/>
    <property type="match status" value="1"/>
</dbReference>
<keyword evidence="2" id="KW-0456">Lyase</keyword>
<reference evidence="2 3" key="1">
    <citation type="submission" date="2020-07" db="EMBL/GenBank/DDBJ databases">
        <title>Sequencing the genomes of 1000 actinobacteria strains.</title>
        <authorList>
            <person name="Klenk H.-P."/>
        </authorList>
    </citation>
    <scope>NUCLEOTIDE SEQUENCE [LARGE SCALE GENOMIC DNA]</scope>
    <source>
        <strain evidence="2 3">DSM 29531</strain>
    </source>
</reference>
<protein>
    <submittedName>
        <fullName evidence="2">Catechol 2,3-dioxygenase-like lactoylglutathione lyase family enzyme</fullName>
    </submittedName>
</protein>